<evidence type="ECO:0000256" key="8">
    <source>
        <dbReference type="ARBA" id="ARBA00038435"/>
    </source>
</evidence>
<evidence type="ECO:0000256" key="1">
    <source>
        <dbReference type="ARBA" id="ARBA00004651"/>
    </source>
</evidence>
<dbReference type="InterPro" id="IPR004770">
    <property type="entry name" value="Na/H_antiport_NhaC"/>
</dbReference>
<comment type="subcellular location">
    <subcellularLocation>
        <location evidence="1">Cell membrane</location>
        <topology evidence="1">Multi-pass membrane protein</topology>
    </subcellularLocation>
</comment>
<feature type="domain" description="Na+/H+ antiporter NhaC-like C-terminal" evidence="10">
    <location>
        <begin position="165"/>
        <end position="459"/>
    </location>
</feature>
<keyword evidence="7 9" id="KW-0472">Membrane</keyword>
<reference evidence="11 12" key="1">
    <citation type="submission" date="2023-01" db="EMBL/GenBank/DDBJ databases">
        <authorList>
            <person name="Lee S.H."/>
            <person name="Jung H.S."/>
            <person name="Yun J.U."/>
        </authorList>
    </citation>
    <scope>NUCLEOTIDE SEQUENCE [LARGE SCALE GENOMIC DNA]</scope>
    <source>
        <strain evidence="11 12">CBA3646</strain>
    </source>
</reference>
<evidence type="ECO:0000256" key="9">
    <source>
        <dbReference type="SAM" id="Phobius"/>
    </source>
</evidence>
<dbReference type="PANTHER" id="PTHR33451:SF3">
    <property type="entry name" value="MALATE-2H(+)_NA(+)-LACTATE ANTIPORTER"/>
    <property type="match status" value="1"/>
</dbReference>
<feature type="transmembrane region" description="Helical" evidence="9">
    <location>
        <begin position="142"/>
        <end position="168"/>
    </location>
</feature>
<keyword evidence="4" id="KW-1003">Cell membrane</keyword>
<dbReference type="RefSeq" id="WP_271191849.1">
    <property type="nucleotide sequence ID" value="NZ_CP115667.1"/>
</dbReference>
<feature type="transmembrane region" description="Helical" evidence="9">
    <location>
        <begin position="113"/>
        <end position="130"/>
    </location>
</feature>
<dbReference type="NCBIfam" id="TIGR00931">
    <property type="entry name" value="antiport_nhaC"/>
    <property type="match status" value="1"/>
</dbReference>
<accession>A0ABY7QVU1</accession>
<protein>
    <submittedName>
        <fullName evidence="11">Na+/H+ antiporter NhaC</fullName>
    </submittedName>
</protein>
<feature type="transmembrane region" description="Helical" evidence="9">
    <location>
        <begin position="12"/>
        <end position="32"/>
    </location>
</feature>
<feature type="transmembrane region" description="Helical" evidence="9">
    <location>
        <begin position="435"/>
        <end position="458"/>
    </location>
</feature>
<evidence type="ECO:0000313" key="12">
    <source>
        <dbReference type="Proteomes" id="UP001210339"/>
    </source>
</evidence>
<keyword evidence="5 9" id="KW-0812">Transmembrane</keyword>
<evidence type="ECO:0000256" key="3">
    <source>
        <dbReference type="ARBA" id="ARBA00022449"/>
    </source>
</evidence>
<dbReference type="InterPro" id="IPR018461">
    <property type="entry name" value="Na/H_Antiport_NhaC-like_C"/>
</dbReference>
<feature type="transmembrane region" description="Helical" evidence="9">
    <location>
        <begin position="236"/>
        <end position="256"/>
    </location>
</feature>
<dbReference type="InterPro" id="IPR052180">
    <property type="entry name" value="NhaC_Na-H+_Antiporter"/>
</dbReference>
<sequence>MNETHKTVRLPNVIEALIPILVMVALMLYVFGGDSGYDGAHMPLIIGITVACLIGRLCGHTFSDMLAGMLDRLNASMEAILILLTVGLLVSSFMISGTIPALIYYGLNLLTPQLFLPVGAILVGIVGLACGSSWTATATIGIAFMTIGAGLGISPALTAGMVISGAYVGDKFSPLSDTTNLAAAVSGTGLFDHVTAMVSTTGPVFIIALILYAILGMNINVSNYDPTIAAGIQESLAANFNLTPLVLLPILVIIIVCVMRVPGLPGVMISVLTGVVFALIFQNKGYTLGDMFNILHYGPELQTGNAFVDEALAKGGMDHQMWTINLILLAVSFGGALERCGSVDRLFGGIKNRINSVGSLVATTMLTSIFCDAAMCDQFLGIGVPAPLYADKYDELGLARNMLSRTLEDAGTLWAVMFPWTACGAYQMNTLGISPFAYFPFAFVNLLNPIFAAAMAFMGRNIFWADGSYTNIFGKTVMKKAAEAPEEAHRIAMKALEEGRAAGKIPQLSK</sequence>
<feature type="transmembrane region" description="Helical" evidence="9">
    <location>
        <begin position="194"/>
        <end position="215"/>
    </location>
</feature>
<dbReference type="PANTHER" id="PTHR33451">
    <property type="entry name" value="MALATE-2H(+)/NA(+)-LACTATE ANTIPORTER"/>
    <property type="match status" value="1"/>
</dbReference>
<feature type="transmembrane region" description="Helical" evidence="9">
    <location>
        <begin position="262"/>
        <end position="281"/>
    </location>
</feature>
<evidence type="ECO:0000256" key="7">
    <source>
        <dbReference type="ARBA" id="ARBA00023136"/>
    </source>
</evidence>
<keyword evidence="3" id="KW-0050">Antiport</keyword>
<proteinExistence type="inferred from homology"/>
<dbReference type="Proteomes" id="UP001210339">
    <property type="component" value="Chromosome"/>
</dbReference>
<gene>
    <name evidence="11" type="primary">nhaC</name>
    <name evidence="11" type="ORF">O6R05_01895</name>
</gene>
<comment type="similarity">
    <text evidence="8">Belongs to the NhaC Na(+)/H(+) (TC 2.A.35) antiporter family.</text>
</comment>
<keyword evidence="12" id="KW-1185">Reference proteome</keyword>
<feature type="transmembrane region" description="Helical" evidence="9">
    <location>
        <begin position="79"/>
        <end position="107"/>
    </location>
</feature>
<evidence type="ECO:0000256" key="5">
    <source>
        <dbReference type="ARBA" id="ARBA00022692"/>
    </source>
</evidence>
<evidence type="ECO:0000259" key="10">
    <source>
        <dbReference type="Pfam" id="PF03553"/>
    </source>
</evidence>
<keyword evidence="2" id="KW-0813">Transport</keyword>
<organism evidence="11 12">
    <name type="scientific">Peptoniphilus equinus</name>
    <dbReference type="NCBI Taxonomy" id="3016343"/>
    <lineage>
        <taxon>Bacteria</taxon>
        <taxon>Bacillati</taxon>
        <taxon>Bacillota</taxon>
        <taxon>Tissierellia</taxon>
        <taxon>Tissierellales</taxon>
        <taxon>Peptoniphilaceae</taxon>
        <taxon>Peptoniphilus</taxon>
    </lineage>
</organism>
<evidence type="ECO:0000256" key="4">
    <source>
        <dbReference type="ARBA" id="ARBA00022475"/>
    </source>
</evidence>
<dbReference type="Pfam" id="PF03553">
    <property type="entry name" value="Na_H_antiporter"/>
    <property type="match status" value="1"/>
</dbReference>
<evidence type="ECO:0000313" key="11">
    <source>
        <dbReference type="EMBL" id="WBW50318.1"/>
    </source>
</evidence>
<evidence type="ECO:0000256" key="6">
    <source>
        <dbReference type="ARBA" id="ARBA00022989"/>
    </source>
</evidence>
<feature type="transmembrane region" description="Helical" evidence="9">
    <location>
        <begin position="44"/>
        <end position="67"/>
    </location>
</feature>
<evidence type="ECO:0000256" key="2">
    <source>
        <dbReference type="ARBA" id="ARBA00022448"/>
    </source>
</evidence>
<dbReference type="EMBL" id="CP115667">
    <property type="protein sequence ID" value="WBW50318.1"/>
    <property type="molecule type" value="Genomic_DNA"/>
</dbReference>
<name>A0ABY7QVU1_9FIRM</name>
<keyword evidence="6 9" id="KW-1133">Transmembrane helix</keyword>